<sequence>MSFNGIGLKSAKGSSTSGHVQQSLASNKDRKNAKNYLSRVEKSQDRSKDVKTRQKRKDISILEHLSRREIEVRVSEYRDKLEEDDTMDDAAIDAKCQEYRLKAVEDWKKEREDEKLRNAYSSRKKRAARDNEGAESERS</sequence>
<dbReference type="EMBL" id="LT598480">
    <property type="protein sequence ID" value="SCV03217.1"/>
    <property type="molecule type" value="Genomic_DNA"/>
</dbReference>
<dbReference type="OrthoDB" id="10267305at2759"/>
<dbReference type="CDD" id="cd21372">
    <property type="entry name" value="cwf21_CWC21-like"/>
    <property type="match status" value="1"/>
</dbReference>
<evidence type="ECO:0000256" key="8">
    <source>
        <dbReference type="SAM" id="MobiDB-lite"/>
    </source>
</evidence>
<comment type="similarity">
    <text evidence="2">Belongs to the CWC21 family.</text>
</comment>
<evidence type="ECO:0000256" key="5">
    <source>
        <dbReference type="ARBA" id="ARBA00022728"/>
    </source>
</evidence>
<evidence type="ECO:0000256" key="3">
    <source>
        <dbReference type="ARBA" id="ARBA00020641"/>
    </source>
</evidence>
<dbReference type="GO" id="GO:0005681">
    <property type="term" value="C:spliceosomal complex"/>
    <property type="evidence" value="ECO:0007669"/>
    <property type="project" value="UniProtKB-KW"/>
</dbReference>
<name>A0A1G4KF84_9SACH</name>
<dbReference type="PANTHER" id="PTHR36562:SF5">
    <property type="entry name" value="SERINE_ARGININE REPETITIVE MATRIX 2"/>
    <property type="match status" value="1"/>
</dbReference>
<gene>
    <name evidence="10" type="ORF">LAME_0H08658G</name>
</gene>
<feature type="compositionally biased region" description="Polar residues" evidence="8">
    <location>
        <begin position="12"/>
        <end position="26"/>
    </location>
</feature>
<dbReference type="InterPro" id="IPR051372">
    <property type="entry name" value="CWC21"/>
</dbReference>
<dbReference type="InterPro" id="IPR013170">
    <property type="entry name" value="mRNA_splic_Cwf21_dom"/>
</dbReference>
<dbReference type="GO" id="GO:0006397">
    <property type="term" value="P:mRNA processing"/>
    <property type="evidence" value="ECO:0007669"/>
    <property type="project" value="UniProtKB-KW"/>
</dbReference>
<dbReference type="Proteomes" id="UP000191144">
    <property type="component" value="Chromosome H"/>
</dbReference>
<proteinExistence type="inferred from homology"/>
<feature type="region of interest" description="Disordered" evidence="8">
    <location>
        <begin position="112"/>
        <end position="139"/>
    </location>
</feature>
<feature type="compositionally biased region" description="Basic and acidic residues" evidence="8">
    <location>
        <begin position="128"/>
        <end position="139"/>
    </location>
</feature>
<keyword evidence="5" id="KW-0747">Spliceosome</keyword>
<reference evidence="11" key="1">
    <citation type="submission" date="2016-03" db="EMBL/GenBank/DDBJ databases">
        <authorList>
            <person name="Devillers Hugo."/>
        </authorList>
    </citation>
    <scope>NUCLEOTIDE SEQUENCE [LARGE SCALE GENOMIC DNA]</scope>
</reference>
<evidence type="ECO:0000313" key="11">
    <source>
        <dbReference type="Proteomes" id="UP000191144"/>
    </source>
</evidence>
<evidence type="ECO:0000313" key="10">
    <source>
        <dbReference type="EMBL" id="SCV03217.1"/>
    </source>
</evidence>
<evidence type="ECO:0000259" key="9">
    <source>
        <dbReference type="SMART" id="SM01115"/>
    </source>
</evidence>
<feature type="domain" description="CWF21" evidence="9">
    <location>
        <begin position="62"/>
        <end position="108"/>
    </location>
</feature>
<keyword evidence="4" id="KW-0507">mRNA processing</keyword>
<evidence type="ECO:0000256" key="6">
    <source>
        <dbReference type="ARBA" id="ARBA00023187"/>
    </source>
</evidence>
<feature type="region of interest" description="Disordered" evidence="8">
    <location>
        <begin position="1"/>
        <end position="58"/>
    </location>
</feature>
<keyword evidence="6" id="KW-0508">mRNA splicing</keyword>
<dbReference type="GO" id="GO:0008380">
    <property type="term" value="P:RNA splicing"/>
    <property type="evidence" value="ECO:0007669"/>
    <property type="project" value="UniProtKB-KW"/>
</dbReference>
<keyword evidence="7" id="KW-0539">Nucleus</keyword>
<dbReference type="PANTHER" id="PTHR36562">
    <property type="entry name" value="SERINE/ARGININE REPETITIVE MATRIX 2"/>
    <property type="match status" value="1"/>
</dbReference>
<feature type="compositionally biased region" description="Basic and acidic residues" evidence="8">
    <location>
        <begin position="39"/>
        <end position="58"/>
    </location>
</feature>
<dbReference type="Gene3D" id="6.10.140.420">
    <property type="match status" value="1"/>
</dbReference>
<evidence type="ECO:0000256" key="2">
    <source>
        <dbReference type="ARBA" id="ARBA00005954"/>
    </source>
</evidence>
<dbReference type="Pfam" id="PF08312">
    <property type="entry name" value="cwf21"/>
    <property type="match status" value="1"/>
</dbReference>
<evidence type="ECO:0000256" key="7">
    <source>
        <dbReference type="ARBA" id="ARBA00023242"/>
    </source>
</evidence>
<dbReference type="AlphaFoldDB" id="A0A1G4KF84"/>
<organism evidence="10 11">
    <name type="scientific">Lachancea meyersii CBS 8951</name>
    <dbReference type="NCBI Taxonomy" id="1266667"/>
    <lineage>
        <taxon>Eukaryota</taxon>
        <taxon>Fungi</taxon>
        <taxon>Dikarya</taxon>
        <taxon>Ascomycota</taxon>
        <taxon>Saccharomycotina</taxon>
        <taxon>Saccharomycetes</taxon>
        <taxon>Saccharomycetales</taxon>
        <taxon>Saccharomycetaceae</taxon>
        <taxon>Lachancea</taxon>
    </lineage>
</organism>
<accession>A0A1G4KF84</accession>
<protein>
    <recommendedName>
        <fullName evidence="3">Pre-mRNA-splicing factor CWC21</fullName>
    </recommendedName>
</protein>
<dbReference type="SMART" id="SM01115">
    <property type="entry name" value="cwf21"/>
    <property type="match status" value="1"/>
</dbReference>
<evidence type="ECO:0000256" key="1">
    <source>
        <dbReference type="ARBA" id="ARBA00004123"/>
    </source>
</evidence>
<keyword evidence="11" id="KW-1185">Reference proteome</keyword>
<comment type="subcellular location">
    <subcellularLocation>
        <location evidence="1">Nucleus</location>
    </subcellularLocation>
</comment>
<evidence type="ECO:0000256" key="4">
    <source>
        <dbReference type="ARBA" id="ARBA00022664"/>
    </source>
</evidence>